<protein>
    <submittedName>
        <fullName evidence="1">Uncharacterized protein</fullName>
    </submittedName>
</protein>
<feature type="non-terminal residue" evidence="1">
    <location>
        <position position="74"/>
    </location>
</feature>
<reference evidence="1 2" key="1">
    <citation type="submission" date="2023-02" db="EMBL/GenBank/DDBJ databases">
        <title>Entomopathogenic bacteria.</title>
        <authorList>
            <person name="Machado R.A."/>
        </authorList>
    </citation>
    <scope>NUCLEOTIDE SEQUENCE [LARGE SCALE GENOMIC DNA]</scope>
    <source>
        <strain evidence="1 2">XENO-10</strain>
    </source>
</reference>
<accession>A0ABT5LN84</accession>
<keyword evidence="2" id="KW-1185">Reference proteome</keyword>
<dbReference type="RefSeq" id="WP_273557113.1">
    <property type="nucleotide sequence ID" value="NZ_JAQRFI010000362.1"/>
</dbReference>
<dbReference type="EMBL" id="JAQRFI010000362">
    <property type="protein sequence ID" value="MDC9591978.1"/>
    <property type="molecule type" value="Genomic_DNA"/>
</dbReference>
<evidence type="ECO:0000313" key="2">
    <source>
        <dbReference type="Proteomes" id="UP001217178"/>
    </source>
</evidence>
<gene>
    <name evidence="1" type="ORF">PSI23_22610</name>
</gene>
<organism evidence="1 2">
    <name type="scientific">Xenorhabdus yunnanensis</name>
    <dbReference type="NCBI Taxonomy" id="3025878"/>
    <lineage>
        <taxon>Bacteria</taxon>
        <taxon>Pseudomonadati</taxon>
        <taxon>Pseudomonadota</taxon>
        <taxon>Gammaproteobacteria</taxon>
        <taxon>Enterobacterales</taxon>
        <taxon>Morganellaceae</taxon>
        <taxon>Xenorhabdus</taxon>
    </lineage>
</organism>
<proteinExistence type="predicted"/>
<comment type="caution">
    <text evidence="1">The sequence shown here is derived from an EMBL/GenBank/DDBJ whole genome shotgun (WGS) entry which is preliminary data.</text>
</comment>
<dbReference type="Proteomes" id="UP001217178">
    <property type="component" value="Unassembled WGS sequence"/>
</dbReference>
<feature type="non-terminal residue" evidence="1">
    <location>
        <position position="1"/>
    </location>
</feature>
<name>A0ABT5LN84_9GAMM</name>
<evidence type="ECO:0000313" key="1">
    <source>
        <dbReference type="EMBL" id="MDC9591978.1"/>
    </source>
</evidence>
<sequence>QFDTARRASHWPAVLVGQFQADNRLGFAVGHHRFIGRFKARAGRADGGSSDLYLSFHPLRGIALIIIGDTGQGV</sequence>